<comment type="similarity">
    <text evidence="3">Belongs to the AAA ATPase family. Highly divergent.</text>
</comment>
<protein>
    <recommendedName>
        <fullName evidence="4">Uncharacterized AAA domain-containing protein ycf46</fullName>
    </recommendedName>
</protein>
<dbReference type="SUPFAM" id="SSF52540">
    <property type="entry name" value="P-loop containing nucleoside triphosphate hydrolases"/>
    <property type="match status" value="1"/>
</dbReference>
<dbReference type="SMART" id="SM00382">
    <property type="entry name" value="AAA"/>
    <property type="match status" value="1"/>
</dbReference>
<dbReference type="InterPro" id="IPR003959">
    <property type="entry name" value="ATPase_AAA_core"/>
</dbReference>
<accession>A0ABU0YJL1</accession>
<dbReference type="PANTHER" id="PTHR42960:SF1">
    <property type="entry name" value="YCF46 PROTEIN"/>
    <property type="match status" value="1"/>
</dbReference>
<evidence type="ECO:0000313" key="6">
    <source>
        <dbReference type="EMBL" id="MDQ7247896.1"/>
    </source>
</evidence>
<dbReference type="EMBL" id="JAUYVI010000003">
    <property type="protein sequence ID" value="MDQ7247896.1"/>
    <property type="molecule type" value="Genomic_DNA"/>
</dbReference>
<dbReference type="InterPro" id="IPR052381">
    <property type="entry name" value="AAA_domain_protein"/>
</dbReference>
<dbReference type="Gene3D" id="3.40.50.300">
    <property type="entry name" value="P-loop containing nucleotide triphosphate hydrolases"/>
    <property type="match status" value="1"/>
</dbReference>
<sequence length="556" mass="60393">MPLSPEAPAWAAEIALAYESTAQGQFILSGNVHDRLPVGGALVNLGGFIEKELLAGFQVIFNFDLGNGLRVTRGAELLEGWSGAKRLDPTIRQPLAAIELVSAFLRYRANLRALGQEKQALHVACVLRDADDILPATGGWNYEQGGMASLLRDWAGEAPFSDLPFVSLIIADNLNDLHPSVALNPRAARVKVPLPDTDLLGKALKLLRRDQGAAFDTTMADDGKMAAALTGVAITAVETLTKQRAHQKRPIKNDDLVDIKKELVERESVNLIEFIESKRTLADYEGQPALKAWLQQDVALWQAGDLKALPKGYLICGPVGTGKTYLVECLAGEAGIPVVKLKNFRDRWVGSSEGNLEKIIGLVRALGRCMVFIDEADQALGRRTTESGDSGLSGRIYSMIAQEMSDPDTRGHVIWILASSRPDMIEVDLKRPGRVDVKIPLLPTTTIEESAKLLRALCKRLGLAVTVEQLTALGAKIPLLLTPGAAEAIAVKAYRMARTKNLEPIRAIEDCLTGYQPPVPEDVLLFQMQIAIREATDLAFVPESLRKLAEKADALA</sequence>
<proteinExistence type="inferred from homology"/>
<reference evidence="7" key="1">
    <citation type="submission" date="2023-08" db="EMBL/GenBank/DDBJ databases">
        <title>Rhodospirillaceae gen. nov., a novel taxon isolated from the Yangtze River Yuezi River estuary sludge.</title>
        <authorList>
            <person name="Ruan L."/>
        </authorList>
    </citation>
    <scope>NUCLEOTIDE SEQUENCE [LARGE SCALE GENOMIC DNA]</scope>
    <source>
        <strain evidence="7">R-7</strain>
    </source>
</reference>
<dbReference type="RefSeq" id="WP_379955339.1">
    <property type="nucleotide sequence ID" value="NZ_JAUYVI010000003.1"/>
</dbReference>
<evidence type="ECO:0000256" key="1">
    <source>
        <dbReference type="ARBA" id="ARBA00022741"/>
    </source>
</evidence>
<dbReference type="Proteomes" id="UP001230156">
    <property type="component" value="Unassembled WGS sequence"/>
</dbReference>
<gene>
    <name evidence="6" type="ORF">Q8A70_09475</name>
</gene>
<comment type="caution">
    <text evidence="6">The sequence shown here is derived from an EMBL/GenBank/DDBJ whole genome shotgun (WGS) entry which is preliminary data.</text>
</comment>
<evidence type="ECO:0000256" key="2">
    <source>
        <dbReference type="ARBA" id="ARBA00022840"/>
    </source>
</evidence>
<dbReference type="Pfam" id="PF00004">
    <property type="entry name" value="AAA"/>
    <property type="match status" value="1"/>
</dbReference>
<evidence type="ECO:0000256" key="4">
    <source>
        <dbReference type="ARBA" id="ARBA00040480"/>
    </source>
</evidence>
<evidence type="ECO:0000256" key="3">
    <source>
        <dbReference type="ARBA" id="ARBA00038088"/>
    </source>
</evidence>
<dbReference type="CDD" id="cd19481">
    <property type="entry name" value="RecA-like_protease"/>
    <property type="match status" value="1"/>
</dbReference>
<name>A0ABU0YJL1_9PROT</name>
<keyword evidence="1" id="KW-0547">Nucleotide-binding</keyword>
<dbReference type="InterPro" id="IPR003593">
    <property type="entry name" value="AAA+_ATPase"/>
</dbReference>
<evidence type="ECO:0000259" key="5">
    <source>
        <dbReference type="SMART" id="SM00382"/>
    </source>
</evidence>
<dbReference type="PANTHER" id="PTHR42960">
    <property type="entry name" value="YCF46 PROTEIN"/>
    <property type="match status" value="1"/>
</dbReference>
<organism evidence="6 7">
    <name type="scientific">Dongia sedimenti</name>
    <dbReference type="NCBI Taxonomy" id="3064282"/>
    <lineage>
        <taxon>Bacteria</taxon>
        <taxon>Pseudomonadati</taxon>
        <taxon>Pseudomonadota</taxon>
        <taxon>Alphaproteobacteria</taxon>
        <taxon>Rhodospirillales</taxon>
        <taxon>Dongiaceae</taxon>
        <taxon>Dongia</taxon>
    </lineage>
</organism>
<keyword evidence="7" id="KW-1185">Reference proteome</keyword>
<feature type="domain" description="AAA+ ATPase" evidence="5">
    <location>
        <begin position="309"/>
        <end position="445"/>
    </location>
</feature>
<keyword evidence="2" id="KW-0067">ATP-binding</keyword>
<evidence type="ECO:0000313" key="7">
    <source>
        <dbReference type="Proteomes" id="UP001230156"/>
    </source>
</evidence>
<dbReference type="InterPro" id="IPR027417">
    <property type="entry name" value="P-loop_NTPase"/>
</dbReference>